<comment type="subcellular location">
    <subcellularLocation>
        <location evidence="1">Membrane</location>
        <topology evidence="1">Multi-pass membrane protein</topology>
    </subcellularLocation>
</comment>
<dbReference type="OrthoDB" id="1164686at2759"/>
<evidence type="ECO:0000256" key="2">
    <source>
        <dbReference type="ARBA" id="ARBA00022692"/>
    </source>
</evidence>
<accession>A0A835D8R5</accession>
<comment type="caution">
    <text evidence="10">The sequence shown here is derived from an EMBL/GenBank/DDBJ whole genome shotgun (WGS) entry which is preliminary data.</text>
</comment>
<dbReference type="Pfam" id="PF13962">
    <property type="entry name" value="PGG"/>
    <property type="match status" value="1"/>
</dbReference>
<dbReference type="GO" id="GO:0005886">
    <property type="term" value="C:plasma membrane"/>
    <property type="evidence" value="ECO:0007669"/>
    <property type="project" value="TreeGrafter"/>
</dbReference>
<dbReference type="InterPro" id="IPR036770">
    <property type="entry name" value="Ankyrin_rpt-contain_sf"/>
</dbReference>
<dbReference type="Proteomes" id="UP000655225">
    <property type="component" value="Unassembled WGS sequence"/>
</dbReference>
<evidence type="ECO:0000256" key="1">
    <source>
        <dbReference type="ARBA" id="ARBA00004141"/>
    </source>
</evidence>
<keyword evidence="12" id="KW-1185">Reference proteome</keyword>
<dbReference type="InterPro" id="IPR026961">
    <property type="entry name" value="PGG_dom"/>
</dbReference>
<evidence type="ECO:0000256" key="7">
    <source>
        <dbReference type="PROSITE-ProRule" id="PRU00023"/>
    </source>
</evidence>
<dbReference type="SMART" id="SM00248">
    <property type="entry name" value="ANK"/>
    <property type="match status" value="10"/>
</dbReference>
<dbReference type="AlphaFoldDB" id="A0A835D8R5"/>
<gene>
    <name evidence="10" type="ORF">HHK36_022352</name>
    <name evidence="11" type="ORF">HHK36_022361</name>
</gene>
<feature type="domain" description="PGG" evidence="9">
    <location>
        <begin position="417"/>
        <end position="518"/>
    </location>
</feature>
<feature type="transmembrane region" description="Helical" evidence="8">
    <location>
        <begin position="424"/>
        <end position="445"/>
    </location>
</feature>
<feature type="repeat" description="ANK" evidence="7">
    <location>
        <begin position="328"/>
        <end position="360"/>
    </location>
</feature>
<evidence type="ECO:0000256" key="3">
    <source>
        <dbReference type="ARBA" id="ARBA00022737"/>
    </source>
</evidence>
<feature type="transmembrane region" description="Helical" evidence="8">
    <location>
        <begin position="494"/>
        <end position="519"/>
    </location>
</feature>
<reference evidence="10 12" key="1">
    <citation type="submission" date="2020-04" db="EMBL/GenBank/DDBJ databases">
        <title>Plant Genome Project.</title>
        <authorList>
            <person name="Zhang R.-G."/>
        </authorList>
    </citation>
    <scope>NUCLEOTIDE SEQUENCE [LARGE SCALE GENOMIC DNA]</scope>
    <source>
        <strain evidence="10">YNK0</strain>
        <tissue evidence="10">Leaf</tissue>
    </source>
</reference>
<name>A0A835D8R5_TETSI</name>
<dbReference type="PROSITE" id="PS50088">
    <property type="entry name" value="ANK_REPEAT"/>
    <property type="match status" value="3"/>
</dbReference>
<protein>
    <recommendedName>
        <fullName evidence="9">PGG domain-containing protein</fullName>
    </recommendedName>
</protein>
<keyword evidence="5 7" id="KW-0040">ANK repeat</keyword>
<keyword evidence="6 8" id="KW-0472">Membrane</keyword>
<evidence type="ECO:0000259" key="9">
    <source>
        <dbReference type="Pfam" id="PF13962"/>
    </source>
</evidence>
<feature type="transmembrane region" description="Helical" evidence="8">
    <location>
        <begin position="466"/>
        <end position="488"/>
    </location>
</feature>
<organism evidence="10 12">
    <name type="scientific">Tetracentron sinense</name>
    <name type="common">Spur-leaf</name>
    <dbReference type="NCBI Taxonomy" id="13715"/>
    <lineage>
        <taxon>Eukaryota</taxon>
        <taxon>Viridiplantae</taxon>
        <taxon>Streptophyta</taxon>
        <taxon>Embryophyta</taxon>
        <taxon>Tracheophyta</taxon>
        <taxon>Spermatophyta</taxon>
        <taxon>Magnoliopsida</taxon>
        <taxon>Trochodendrales</taxon>
        <taxon>Trochodendraceae</taxon>
        <taxon>Tetracentron</taxon>
    </lineage>
</organism>
<keyword evidence="4 8" id="KW-1133">Transmembrane helix</keyword>
<dbReference type="OMA" id="FIMAINH"/>
<keyword evidence="2 8" id="KW-0812">Transmembrane</keyword>
<dbReference type="PROSITE" id="PS50297">
    <property type="entry name" value="ANK_REP_REGION"/>
    <property type="match status" value="2"/>
</dbReference>
<feature type="repeat" description="ANK" evidence="7">
    <location>
        <begin position="217"/>
        <end position="249"/>
    </location>
</feature>
<dbReference type="Pfam" id="PF12796">
    <property type="entry name" value="Ank_2"/>
    <property type="match status" value="2"/>
</dbReference>
<dbReference type="Pfam" id="PF00023">
    <property type="entry name" value="Ank"/>
    <property type="match status" value="2"/>
</dbReference>
<sequence length="522" mass="57733">MAMDLRLYKAATSGRVSLFKDFANENPSLVEGETPLKNTVLHLAAKLGHEDLVKEVYEKENSLLDKKNSKGDTALHIAARAGYLSIVKFLVEKSTSLDAEQGGNPIINILMIQNEGNNTVLHEALRYRHSKVAKVLTEKCPELWGVLNEAGESPLYLAAKGGLTKIACGVLNSSEPYVHEGPNRLTALHAAVISGDYGITKLLVEKKPQLIIEKDLYGRTALHYAASYRKYRLAKLLLKSDSSVAYIQDNDGRSALHFAAGNGNTRTTKEIIQSYPDVVDLVDNRGQNAIHVCICNYNKDMQGFNQEVLTWFMSKVWHNDILNQPDIDGNTPLHLAAYNPSPVMVSSMLKNRGTLDTAAMNKDNLTPLDLALSGKFPIPEEEYEVFKHLLSADAKFGIAKPLHGRILFLNEEFISTKQMNSTQMVVATLIATVTFAAAFQVPEIYKSDGSLVREVIYKAFVVSDATAFSCSMTAVFLNFIIPLIRFYLSETYSFFTAFLTLIAIVAMLIAFMTGLYVVLTNS</sequence>
<dbReference type="EMBL" id="JABCRI010000016">
    <property type="protein sequence ID" value="KAF8392021.1"/>
    <property type="molecule type" value="Genomic_DNA"/>
</dbReference>
<dbReference type="SUPFAM" id="SSF48403">
    <property type="entry name" value="Ankyrin repeat"/>
    <property type="match status" value="2"/>
</dbReference>
<evidence type="ECO:0000313" key="10">
    <source>
        <dbReference type="EMBL" id="KAF8392012.1"/>
    </source>
</evidence>
<feature type="repeat" description="ANK" evidence="7">
    <location>
        <begin position="70"/>
        <end position="102"/>
    </location>
</feature>
<proteinExistence type="predicted"/>
<evidence type="ECO:0000256" key="5">
    <source>
        <dbReference type="ARBA" id="ARBA00023043"/>
    </source>
</evidence>
<dbReference type="EMBL" id="JABCRI010000016">
    <property type="protein sequence ID" value="KAF8392012.1"/>
    <property type="molecule type" value="Genomic_DNA"/>
</dbReference>
<evidence type="ECO:0000313" key="12">
    <source>
        <dbReference type="Proteomes" id="UP000655225"/>
    </source>
</evidence>
<dbReference type="PANTHER" id="PTHR24186">
    <property type="entry name" value="PROTEIN PHOSPHATASE 1 REGULATORY SUBUNIT"/>
    <property type="match status" value="1"/>
</dbReference>
<keyword evidence="3" id="KW-0677">Repeat</keyword>
<evidence type="ECO:0000313" key="11">
    <source>
        <dbReference type="EMBL" id="KAF8392021.1"/>
    </source>
</evidence>
<evidence type="ECO:0000256" key="6">
    <source>
        <dbReference type="ARBA" id="ARBA00023136"/>
    </source>
</evidence>
<dbReference type="PANTHER" id="PTHR24186:SF50">
    <property type="entry name" value="ANKYRIN REPEAT-CONTAINING PROTEIN ITN1-LIKE ISOFORM X1"/>
    <property type="match status" value="1"/>
</dbReference>
<evidence type="ECO:0000256" key="8">
    <source>
        <dbReference type="SAM" id="Phobius"/>
    </source>
</evidence>
<evidence type="ECO:0000256" key="4">
    <source>
        <dbReference type="ARBA" id="ARBA00022989"/>
    </source>
</evidence>
<dbReference type="InterPro" id="IPR002110">
    <property type="entry name" value="Ankyrin_rpt"/>
</dbReference>
<dbReference type="Gene3D" id="1.25.40.20">
    <property type="entry name" value="Ankyrin repeat-containing domain"/>
    <property type="match status" value="1"/>
</dbReference>